<dbReference type="CDD" id="cd05016">
    <property type="entry name" value="SIS_PGI_2"/>
    <property type="match status" value="1"/>
</dbReference>
<dbReference type="OrthoDB" id="140919at2"/>
<evidence type="ECO:0000256" key="3">
    <source>
        <dbReference type="ARBA" id="ARBA00011952"/>
    </source>
</evidence>
<dbReference type="PROSITE" id="PS00174">
    <property type="entry name" value="P_GLUCOSE_ISOMERASE_2"/>
    <property type="match status" value="1"/>
</dbReference>
<gene>
    <name evidence="9" type="ORF">SAMN05660649_02157</name>
</gene>
<comment type="pathway">
    <text evidence="1 8">Carbohydrate degradation; glycolysis; D-glyceraldehyde 3-phosphate and glycerone phosphate from D-glucose: step 2/4.</text>
</comment>
<dbReference type="EMBL" id="FOOX01000007">
    <property type="protein sequence ID" value="SFG62349.1"/>
    <property type="molecule type" value="Genomic_DNA"/>
</dbReference>
<sequence length="465" mass="51618">MQNLINVDIGHLIGKEEQAGSISPNEYAKFAEKYGGVFEAVQSSLRERKSQMTLSLDEEPKIPEIKTLAEELAAKYENILLLGIGGSALGARAVLQFLKGPFFNLEKHEQPRIFVLDNIDPVITGKIEELIDISKTAIIYTSKSGSTPETAAQFIYFYNKYRSAGGDPRDIVICCDPGDNGINRIARDLNCHLLHIPRNLGGRYSVLSSVGFLPAELAGIDSYKLLAGAQAAHAYITGTPAGQNALFALGSCLHELSLREKPIHVLFNYSNLLYEFGLWFVQLWAESLGKRLSLSGEVVKAGTTPLTSLGATDQHSILQLFKEGPDDKVFGFVRIENVPGDITLPGEFAGEKEYSYFAGHTMNEQLHIEQLSTEMSLAGAGKPCYRISVSEISEECLGALFYFYEALVVYTAALWNINPYDQPGVEEGKNITYSLMGRRDYSHRREEYRQAVEKYDSERKNFNLP</sequence>
<dbReference type="STRING" id="341036.SAMN05660649_02157"/>
<dbReference type="InterPro" id="IPR035482">
    <property type="entry name" value="SIS_PGI_2"/>
</dbReference>
<reference evidence="10" key="1">
    <citation type="submission" date="2016-10" db="EMBL/GenBank/DDBJ databases">
        <authorList>
            <person name="Varghese N."/>
            <person name="Submissions S."/>
        </authorList>
    </citation>
    <scope>NUCLEOTIDE SEQUENCE [LARGE SCALE GENOMIC DNA]</scope>
    <source>
        <strain evidence="10">DSM 17038</strain>
    </source>
</reference>
<dbReference type="GO" id="GO:0048029">
    <property type="term" value="F:monosaccharide binding"/>
    <property type="evidence" value="ECO:0007669"/>
    <property type="project" value="TreeGrafter"/>
</dbReference>
<evidence type="ECO:0000256" key="6">
    <source>
        <dbReference type="ARBA" id="ARBA00023235"/>
    </source>
</evidence>
<dbReference type="GO" id="GO:0051156">
    <property type="term" value="P:glucose 6-phosphate metabolic process"/>
    <property type="evidence" value="ECO:0007669"/>
    <property type="project" value="TreeGrafter"/>
</dbReference>
<organism evidence="9 10">
    <name type="scientific">Desulfotruncus arcticus DSM 17038</name>
    <dbReference type="NCBI Taxonomy" id="1121424"/>
    <lineage>
        <taxon>Bacteria</taxon>
        <taxon>Bacillati</taxon>
        <taxon>Bacillota</taxon>
        <taxon>Clostridia</taxon>
        <taxon>Eubacteriales</taxon>
        <taxon>Desulfallaceae</taxon>
        <taxon>Desulfotruncus</taxon>
    </lineage>
</organism>
<dbReference type="AlphaFoldDB" id="A0A1I2TDZ0"/>
<keyword evidence="10" id="KW-1185">Reference proteome</keyword>
<dbReference type="InterPro" id="IPR035476">
    <property type="entry name" value="SIS_PGI_1"/>
</dbReference>
<dbReference type="GO" id="GO:0097367">
    <property type="term" value="F:carbohydrate derivative binding"/>
    <property type="evidence" value="ECO:0007669"/>
    <property type="project" value="InterPro"/>
</dbReference>
<comment type="similarity">
    <text evidence="2 8">Belongs to the GPI family.</text>
</comment>
<dbReference type="SUPFAM" id="SSF53697">
    <property type="entry name" value="SIS domain"/>
    <property type="match status" value="1"/>
</dbReference>
<evidence type="ECO:0000313" key="9">
    <source>
        <dbReference type="EMBL" id="SFG62349.1"/>
    </source>
</evidence>
<dbReference type="GO" id="GO:0005829">
    <property type="term" value="C:cytosol"/>
    <property type="evidence" value="ECO:0007669"/>
    <property type="project" value="TreeGrafter"/>
</dbReference>
<dbReference type="GO" id="GO:0006094">
    <property type="term" value="P:gluconeogenesis"/>
    <property type="evidence" value="ECO:0007669"/>
    <property type="project" value="UniProtKB-KW"/>
</dbReference>
<dbReference type="InterPro" id="IPR018189">
    <property type="entry name" value="Phosphoglucose_isomerase_CS"/>
</dbReference>
<dbReference type="PROSITE" id="PS51463">
    <property type="entry name" value="P_GLUCOSE_ISOMERASE_3"/>
    <property type="match status" value="1"/>
</dbReference>
<dbReference type="CDD" id="cd05015">
    <property type="entry name" value="SIS_PGI_1"/>
    <property type="match status" value="1"/>
</dbReference>
<dbReference type="InterPro" id="IPR046348">
    <property type="entry name" value="SIS_dom_sf"/>
</dbReference>
<dbReference type="Pfam" id="PF00342">
    <property type="entry name" value="PGI"/>
    <property type="match status" value="1"/>
</dbReference>
<dbReference type="GO" id="GO:0004347">
    <property type="term" value="F:glucose-6-phosphate isomerase activity"/>
    <property type="evidence" value="ECO:0007669"/>
    <property type="project" value="UniProtKB-EC"/>
</dbReference>
<comment type="catalytic activity">
    <reaction evidence="7 8">
        <text>alpha-D-glucose 6-phosphate = beta-D-fructose 6-phosphate</text>
        <dbReference type="Rhea" id="RHEA:11816"/>
        <dbReference type="ChEBI" id="CHEBI:57634"/>
        <dbReference type="ChEBI" id="CHEBI:58225"/>
        <dbReference type="EC" id="5.3.1.9"/>
    </reaction>
</comment>
<evidence type="ECO:0000256" key="7">
    <source>
        <dbReference type="ARBA" id="ARBA00029321"/>
    </source>
</evidence>
<evidence type="ECO:0000256" key="5">
    <source>
        <dbReference type="ARBA" id="ARBA00023152"/>
    </source>
</evidence>
<proteinExistence type="inferred from homology"/>
<dbReference type="EC" id="5.3.1.9" evidence="3 8"/>
<evidence type="ECO:0000256" key="4">
    <source>
        <dbReference type="ARBA" id="ARBA00022432"/>
    </source>
</evidence>
<dbReference type="RefSeq" id="WP_092471386.1">
    <property type="nucleotide sequence ID" value="NZ_FOOX01000007.1"/>
</dbReference>
<evidence type="ECO:0000256" key="1">
    <source>
        <dbReference type="ARBA" id="ARBA00004926"/>
    </source>
</evidence>
<name>A0A1I2TDZ0_9FIRM</name>
<dbReference type="GO" id="GO:0006096">
    <property type="term" value="P:glycolytic process"/>
    <property type="evidence" value="ECO:0007669"/>
    <property type="project" value="UniProtKB-UniPathway"/>
</dbReference>
<keyword evidence="4 8" id="KW-0312">Gluconeogenesis</keyword>
<dbReference type="PRINTS" id="PR00662">
    <property type="entry name" value="G6PISOMERASE"/>
</dbReference>
<dbReference type="Gene3D" id="3.40.50.10490">
    <property type="entry name" value="Glucose-6-phosphate isomerase like protein, domain 1"/>
    <property type="match status" value="2"/>
</dbReference>
<dbReference type="InterPro" id="IPR001672">
    <property type="entry name" value="G6P_Isomerase"/>
</dbReference>
<evidence type="ECO:0000256" key="8">
    <source>
        <dbReference type="RuleBase" id="RU000612"/>
    </source>
</evidence>
<dbReference type="PANTHER" id="PTHR11469">
    <property type="entry name" value="GLUCOSE-6-PHOSPHATE ISOMERASE"/>
    <property type="match status" value="1"/>
</dbReference>
<dbReference type="PANTHER" id="PTHR11469:SF1">
    <property type="entry name" value="GLUCOSE-6-PHOSPHATE ISOMERASE"/>
    <property type="match status" value="1"/>
</dbReference>
<evidence type="ECO:0000313" key="10">
    <source>
        <dbReference type="Proteomes" id="UP000199337"/>
    </source>
</evidence>
<evidence type="ECO:0000256" key="2">
    <source>
        <dbReference type="ARBA" id="ARBA00006604"/>
    </source>
</evidence>
<dbReference type="UniPathway" id="UPA00109">
    <property type="reaction ID" value="UER00181"/>
</dbReference>
<accession>A0A1I2TDZ0</accession>
<dbReference type="Proteomes" id="UP000199337">
    <property type="component" value="Unassembled WGS sequence"/>
</dbReference>
<keyword evidence="6 8" id="KW-0413">Isomerase</keyword>
<protein>
    <recommendedName>
        <fullName evidence="3 8">Glucose-6-phosphate isomerase</fullName>
        <ecNumber evidence="3 8">5.3.1.9</ecNumber>
    </recommendedName>
</protein>
<keyword evidence="5 8" id="KW-0324">Glycolysis</keyword>